<protein>
    <submittedName>
        <fullName evidence="4">Lipofamily protein</fullName>
    </submittedName>
</protein>
<feature type="compositionally biased region" description="Basic and acidic residues" evidence="1">
    <location>
        <begin position="476"/>
        <end position="485"/>
    </location>
</feature>
<evidence type="ECO:0000259" key="3">
    <source>
        <dbReference type="Pfam" id="PF01732"/>
    </source>
</evidence>
<keyword evidence="5" id="KW-1185">Reference proteome</keyword>
<dbReference type="PROSITE" id="PS51257">
    <property type="entry name" value="PROKAR_LIPOPROTEIN"/>
    <property type="match status" value="1"/>
</dbReference>
<dbReference type="AlphaFoldDB" id="D4XWT4"/>
<accession>D4XWT4</accession>
<dbReference type="NCBIfam" id="NF045841">
    <property type="entry name" value="Ig_SerProt_MIP"/>
    <property type="match status" value="1"/>
</dbReference>
<dbReference type="STRING" id="747682.MALL_0343"/>
<proteinExistence type="predicted"/>
<feature type="signal peptide" evidence="2">
    <location>
        <begin position="1"/>
        <end position="21"/>
    </location>
</feature>
<dbReference type="InterPro" id="IPR022381">
    <property type="entry name" value="Uncharacterised_MG067"/>
</dbReference>
<feature type="chain" id="PRO_5003067849" evidence="2">
    <location>
        <begin position="22"/>
        <end position="687"/>
    </location>
</feature>
<comment type="caution">
    <text evidence="4">The sequence shown here is derived from an EMBL/GenBank/DDBJ whole genome shotgun (WGS) entry which is preliminary data.</text>
</comment>
<evidence type="ECO:0000256" key="2">
    <source>
        <dbReference type="SAM" id="SignalP"/>
    </source>
</evidence>
<sequence length="687" mass="78422">MKKKIKILTMATASVLLPVLAITACTTPANEKNKTETQPATTNKEPKVPEIPLEEMAANQNDEIKNLYISYLDGNFPRNQKDNEILINFLKTLNKDVQKKALKKAESKLNSVDVGYSDNELDFSKRPPYEKTPISISDKAFAPDDITKWSEANEVERWKIDFSKYKTALLGHIKNERPPVLLPGMEAPKFAKPPKDKPKEIPNVENEINYPSYEDAQTLGFASPVVEDEKIKVLDWQENERGKSIHWTTYPYTAGLARTLPNAMYKKIAKQTYAFDVIDTALLGGTAWILDFKLEEDGSYPKTWYFGANVHQLKRFSTAADTEGNYRDQWNSRTTELRLTKVKDSVLEKEKLYSTNEESQFEKFSLKPFKARTVFLGIDFLNKDPKDFVSKNSKSNILKEYIDFGVIEITFDTSELAKKVTSNYALNKDEHISFLKNSFLKDYPTVEKGKSTIDDLYILGYPNTNSDASWDLETDEKEKAKKPESQRGVPRSLYTNKNKLLFNNFDKNWTEFKNGGGFSRGLGHRSFIDKPGVFDSLLSQSKFGSYYFPYELPDNKTKFKFEAGNDQEINNLFVSMGLGYLVKNYSPASGSSGSSVRNGKNELVGIFSAGNNFSNEGIVQAFRSEGYDYKGYFGDYNLPQYDLIYGGGKDQRISYREMLKKLYKDKKIKTNLFKDGLDTIPDEYKFK</sequence>
<evidence type="ECO:0000256" key="1">
    <source>
        <dbReference type="SAM" id="MobiDB-lite"/>
    </source>
</evidence>
<reference evidence="4 5" key="1">
    <citation type="submission" date="2010-03" db="EMBL/GenBank/DDBJ databases">
        <authorList>
            <person name="Glass J.I."/>
            <person name="Benders G.A."/>
            <person name="Durkin A.S."/>
            <person name="Farmerie W.G."/>
            <person name="Hlavinka K."/>
            <person name="Hostetler J."/>
            <person name="Jackson J."/>
            <person name="May M.A."/>
            <person name="Miller R.H."/>
            <person name="Paralanov V."/>
            <person name="Radune D."/>
            <person name="Szczypinski B."/>
            <person name="Brown D.R."/>
        </authorList>
    </citation>
    <scope>NUCLEOTIDE SEQUENCE [LARGE SCALE GENOMIC DNA]</scope>
    <source>
        <strain evidence="4 5">A21JP2</strain>
    </source>
</reference>
<feature type="region of interest" description="Disordered" evidence="1">
    <location>
        <begin position="469"/>
        <end position="490"/>
    </location>
</feature>
<dbReference type="Pfam" id="PF01732">
    <property type="entry name" value="Mycop_pep_DUF31"/>
    <property type="match status" value="1"/>
</dbReference>
<dbReference type="OrthoDB" id="393864at2"/>
<dbReference type="eggNOG" id="ENOG5033SXH">
    <property type="taxonomic scope" value="Bacteria"/>
</dbReference>
<dbReference type="RefSeq" id="WP_005683875.1">
    <property type="nucleotide sequence ID" value="NZ_ADNC01000027.1"/>
</dbReference>
<dbReference type="InterPro" id="IPR022382">
    <property type="entry name" value="Mycoplasma_peptidase_DUF31"/>
</dbReference>
<evidence type="ECO:0000313" key="5">
    <source>
        <dbReference type="Proteomes" id="UP000004757"/>
    </source>
</evidence>
<organism evidence="4 5">
    <name type="scientific">Mycoplasmopsis alligatoris A21JP2</name>
    <dbReference type="NCBI Taxonomy" id="747682"/>
    <lineage>
        <taxon>Bacteria</taxon>
        <taxon>Bacillati</taxon>
        <taxon>Mycoplasmatota</taxon>
        <taxon>Mycoplasmoidales</taxon>
        <taxon>Metamycoplasmataceae</taxon>
        <taxon>Mycoplasmopsis</taxon>
    </lineage>
</organism>
<dbReference type="Proteomes" id="UP000004757">
    <property type="component" value="Unassembled WGS sequence"/>
</dbReference>
<evidence type="ECO:0000313" key="4">
    <source>
        <dbReference type="EMBL" id="EFF41252.1"/>
    </source>
</evidence>
<keyword evidence="2" id="KW-0732">Signal</keyword>
<gene>
    <name evidence="4" type="ORF">MALL_0343</name>
</gene>
<dbReference type="NCBIfam" id="NF045842">
    <property type="entry name" value="MIP_near_MIB"/>
    <property type="match status" value="1"/>
</dbReference>
<dbReference type="PRINTS" id="PR00840">
    <property type="entry name" value="Y06768FAMILY"/>
</dbReference>
<name>D4XWT4_9BACT</name>
<dbReference type="EMBL" id="ADNC01000027">
    <property type="protein sequence ID" value="EFF41252.1"/>
    <property type="molecule type" value="Genomic_DNA"/>
</dbReference>
<feature type="domain" description="DUF31" evidence="3">
    <location>
        <begin position="262"/>
        <end position="609"/>
    </location>
</feature>